<dbReference type="AlphaFoldDB" id="A0A0A8YH21"/>
<reference evidence="1" key="1">
    <citation type="submission" date="2014-09" db="EMBL/GenBank/DDBJ databases">
        <authorList>
            <person name="Magalhaes I.L.F."/>
            <person name="Oliveira U."/>
            <person name="Santos F.R."/>
            <person name="Vidigal T.H.D.A."/>
            <person name="Brescovit A.D."/>
            <person name="Santos A.J."/>
        </authorList>
    </citation>
    <scope>NUCLEOTIDE SEQUENCE</scope>
    <source>
        <tissue evidence="1">Shoot tissue taken approximately 20 cm above the soil surface</tissue>
    </source>
</reference>
<protein>
    <submittedName>
        <fullName evidence="1">Uncharacterized protein</fullName>
    </submittedName>
</protein>
<proteinExistence type="predicted"/>
<name>A0A0A8YH21_ARUDO</name>
<dbReference type="EMBL" id="GBRH01272221">
    <property type="protein sequence ID" value="JAD25674.1"/>
    <property type="molecule type" value="Transcribed_RNA"/>
</dbReference>
<evidence type="ECO:0000313" key="1">
    <source>
        <dbReference type="EMBL" id="JAD25674.1"/>
    </source>
</evidence>
<organism evidence="1">
    <name type="scientific">Arundo donax</name>
    <name type="common">Giant reed</name>
    <name type="synonym">Donax arundinaceus</name>
    <dbReference type="NCBI Taxonomy" id="35708"/>
    <lineage>
        <taxon>Eukaryota</taxon>
        <taxon>Viridiplantae</taxon>
        <taxon>Streptophyta</taxon>
        <taxon>Embryophyta</taxon>
        <taxon>Tracheophyta</taxon>
        <taxon>Spermatophyta</taxon>
        <taxon>Magnoliopsida</taxon>
        <taxon>Liliopsida</taxon>
        <taxon>Poales</taxon>
        <taxon>Poaceae</taxon>
        <taxon>PACMAD clade</taxon>
        <taxon>Arundinoideae</taxon>
        <taxon>Arundineae</taxon>
        <taxon>Arundo</taxon>
    </lineage>
</organism>
<reference evidence="1" key="2">
    <citation type="journal article" date="2015" name="Data Brief">
        <title>Shoot transcriptome of the giant reed, Arundo donax.</title>
        <authorList>
            <person name="Barrero R.A."/>
            <person name="Guerrero F.D."/>
            <person name="Moolhuijzen P."/>
            <person name="Goolsby J.A."/>
            <person name="Tidwell J."/>
            <person name="Bellgard S.E."/>
            <person name="Bellgard M.I."/>
        </authorList>
    </citation>
    <scope>NUCLEOTIDE SEQUENCE</scope>
    <source>
        <tissue evidence="1">Shoot tissue taken approximately 20 cm above the soil surface</tissue>
    </source>
</reference>
<sequence length="29" mass="3543">MERCMPVDMMLMSRCYLEPLSYFNHGRMT</sequence>
<accession>A0A0A8YH21</accession>